<dbReference type="Pfam" id="PF01915">
    <property type="entry name" value="Glyco_hydro_3_C"/>
    <property type="match status" value="1"/>
</dbReference>
<dbReference type="InterPro" id="IPR013783">
    <property type="entry name" value="Ig-like_fold"/>
</dbReference>
<accession>A0A1I2ILN0</accession>
<dbReference type="FunFam" id="2.60.40.10:FF:000495">
    <property type="entry name" value="Periplasmic beta-glucosidase"/>
    <property type="match status" value="1"/>
</dbReference>
<protein>
    <submittedName>
        <fullName evidence="6">Beta-glucosidase</fullName>
    </submittedName>
</protein>
<dbReference type="AlphaFoldDB" id="A0A1I2ILN0"/>
<dbReference type="SMART" id="SM01217">
    <property type="entry name" value="Fn3_like"/>
    <property type="match status" value="1"/>
</dbReference>
<name>A0A1I2ILN0_9BACL</name>
<dbReference type="EMBL" id="FONN01000036">
    <property type="protein sequence ID" value="SFF41756.1"/>
    <property type="molecule type" value="Genomic_DNA"/>
</dbReference>
<evidence type="ECO:0000313" key="6">
    <source>
        <dbReference type="EMBL" id="SFF41756.1"/>
    </source>
</evidence>
<dbReference type="Gene3D" id="3.20.20.300">
    <property type="entry name" value="Glycoside hydrolase, family 3, N-terminal domain"/>
    <property type="match status" value="1"/>
</dbReference>
<dbReference type="InterPro" id="IPR019800">
    <property type="entry name" value="Glyco_hydro_3_AS"/>
</dbReference>
<keyword evidence="7" id="KW-1185">Reference proteome</keyword>
<keyword evidence="2 4" id="KW-0378">Hydrolase</keyword>
<evidence type="ECO:0000256" key="1">
    <source>
        <dbReference type="ARBA" id="ARBA00005336"/>
    </source>
</evidence>
<feature type="domain" description="Fibronectin type III-like" evidence="5">
    <location>
        <begin position="761"/>
        <end position="830"/>
    </location>
</feature>
<dbReference type="InterPro" id="IPR002772">
    <property type="entry name" value="Glyco_hydro_3_C"/>
</dbReference>
<sequence>MKGVWHGHVKMGAASTLFIFTVEEWDGDYRLAVHSVPGIYSFEAGGLKAEGSKGNELKATGYLAMFGADMTAQLIFGETFLTGTVTLPFGGPFPLEGKKGQPSFRNESLVSKAAEVQGAAVVERTDAEIREQVEQLLGRMSVEEKIGQMSQVGASNFSFGGDVESEPVEVLIAKGKIGSILGAFDMNQVLELQRIAVEQSPLRIPLLFNADVIHGFQTIFPVPLAWSCSWDMEAIRKACAIAAKEAAASGITYNHAPMVDVTRDARWGRVVEGAGEDPYLGAAIAKAQVEGFQGESLLDPDTLIACLKHFIAYGAAEAGRDYNTVDISERTLRDVFLPPFRAGIEAGAGSVMNAFNLYDGIPIAGNTRILRDLLREELGFEGMLISDYAAIDELVIHGAAEGGKEAAAQALHATMDIEMVTRLYEGHLPALLAEGKVAEEQLNAAVRRILTYKFKIGIMDAPYRYVRPEEAYEHYLSPEHLEASRVVARKSIVLLKNNGVLPLAPSRKLAVIGPFAASRDLLGPWQFSNYASETATLLQGLAAKGFTPKQLLYAEGCGVHEPLAGGIERAVEQALQADMVLLALGESSDMSGEAASRMDVTLPEAQLELAKAIAQTGKPVVLILTNGRPLVLEWFENHMSAIVESWFLGSQAGHALADVLLGDYNPSGKLTMSFPYKVGQVPVYYNHYRTGRPLTESNSSQKFISKYIDGPNEPLYPFGYGLSYTTFAYSELALSRAELRTGDTLEVAITVTNTGSRAGEEIVQLYIQDVHGSVVRPVKELKGFQKLLLEAGESRKAVFTLSEEHLKFTTASMRHEVEAGQFKVYVGGSSRETLTAEFEWLA</sequence>
<dbReference type="Pfam" id="PF14310">
    <property type="entry name" value="Fn3-like"/>
    <property type="match status" value="1"/>
</dbReference>
<dbReference type="FunFam" id="3.20.20.300:FF:000005">
    <property type="entry name" value="Periplasmic beta-glucosidase"/>
    <property type="match status" value="1"/>
</dbReference>
<comment type="similarity">
    <text evidence="1 4">Belongs to the glycosyl hydrolase 3 family.</text>
</comment>
<dbReference type="RefSeq" id="WP_052736971.1">
    <property type="nucleotide sequence ID" value="NZ_FONN01000036.1"/>
</dbReference>
<reference evidence="7" key="1">
    <citation type="submission" date="2016-10" db="EMBL/GenBank/DDBJ databases">
        <authorList>
            <person name="Varghese N."/>
            <person name="Submissions S."/>
        </authorList>
    </citation>
    <scope>NUCLEOTIDE SEQUENCE [LARGE SCALE GENOMIC DNA]</scope>
    <source>
        <strain evidence="7">CGMCC 1.10223</strain>
    </source>
</reference>
<dbReference type="InterPro" id="IPR036962">
    <property type="entry name" value="Glyco_hydro_3_N_sf"/>
</dbReference>
<keyword evidence="4" id="KW-0326">Glycosidase</keyword>
<dbReference type="Pfam" id="PF00933">
    <property type="entry name" value="Glyco_hydro_3"/>
    <property type="match status" value="1"/>
</dbReference>
<evidence type="ECO:0000256" key="3">
    <source>
        <dbReference type="ARBA" id="ARBA00023277"/>
    </source>
</evidence>
<dbReference type="InterPro" id="IPR050288">
    <property type="entry name" value="Cellulose_deg_GH3"/>
</dbReference>
<evidence type="ECO:0000313" key="7">
    <source>
        <dbReference type="Proteomes" id="UP000183410"/>
    </source>
</evidence>
<evidence type="ECO:0000256" key="2">
    <source>
        <dbReference type="ARBA" id="ARBA00022801"/>
    </source>
</evidence>
<dbReference type="InterPro" id="IPR026891">
    <property type="entry name" value="Fn3-like"/>
</dbReference>
<dbReference type="GO" id="GO:0008422">
    <property type="term" value="F:beta-glucosidase activity"/>
    <property type="evidence" value="ECO:0007669"/>
    <property type="project" value="UniProtKB-ARBA"/>
</dbReference>
<dbReference type="SUPFAM" id="SSF52279">
    <property type="entry name" value="Beta-D-glucan exohydrolase, C-terminal domain"/>
    <property type="match status" value="1"/>
</dbReference>
<dbReference type="Proteomes" id="UP000183410">
    <property type="component" value="Unassembled WGS sequence"/>
</dbReference>
<dbReference type="Gene3D" id="2.60.40.10">
    <property type="entry name" value="Immunoglobulins"/>
    <property type="match status" value="1"/>
</dbReference>
<evidence type="ECO:0000259" key="5">
    <source>
        <dbReference type="SMART" id="SM01217"/>
    </source>
</evidence>
<dbReference type="InterPro" id="IPR036881">
    <property type="entry name" value="Glyco_hydro_3_C_sf"/>
</dbReference>
<dbReference type="SUPFAM" id="SSF51445">
    <property type="entry name" value="(Trans)glycosidases"/>
    <property type="match status" value="1"/>
</dbReference>
<organism evidence="6 7">
    <name type="scientific">Paenibacillus algorifonticola</name>
    <dbReference type="NCBI Taxonomy" id="684063"/>
    <lineage>
        <taxon>Bacteria</taxon>
        <taxon>Bacillati</taxon>
        <taxon>Bacillota</taxon>
        <taxon>Bacilli</taxon>
        <taxon>Bacillales</taxon>
        <taxon>Paenibacillaceae</taxon>
        <taxon>Paenibacillus</taxon>
    </lineage>
</organism>
<dbReference type="InterPro" id="IPR017853">
    <property type="entry name" value="GH"/>
</dbReference>
<dbReference type="GO" id="GO:0005975">
    <property type="term" value="P:carbohydrate metabolic process"/>
    <property type="evidence" value="ECO:0007669"/>
    <property type="project" value="InterPro"/>
</dbReference>
<dbReference type="PRINTS" id="PR00133">
    <property type="entry name" value="GLHYDRLASE3"/>
</dbReference>
<dbReference type="PROSITE" id="PS00775">
    <property type="entry name" value="GLYCOSYL_HYDROL_F3"/>
    <property type="match status" value="1"/>
</dbReference>
<proteinExistence type="inferred from homology"/>
<dbReference type="InterPro" id="IPR001764">
    <property type="entry name" value="Glyco_hydro_3_N"/>
</dbReference>
<gene>
    <name evidence="6" type="ORF">SAMN04487969_13640</name>
</gene>
<dbReference type="Gene3D" id="3.40.50.1700">
    <property type="entry name" value="Glycoside hydrolase family 3 C-terminal domain"/>
    <property type="match status" value="1"/>
</dbReference>
<keyword evidence="3" id="KW-0119">Carbohydrate metabolism</keyword>
<dbReference type="PANTHER" id="PTHR42715:SF10">
    <property type="entry name" value="BETA-GLUCOSIDASE"/>
    <property type="match status" value="1"/>
</dbReference>
<evidence type="ECO:0000256" key="4">
    <source>
        <dbReference type="RuleBase" id="RU361161"/>
    </source>
</evidence>
<dbReference type="PANTHER" id="PTHR42715">
    <property type="entry name" value="BETA-GLUCOSIDASE"/>
    <property type="match status" value="1"/>
</dbReference>